<evidence type="ECO:0000313" key="3">
    <source>
        <dbReference type="Proteomes" id="UP000521943"/>
    </source>
</evidence>
<feature type="region of interest" description="Disordered" evidence="1">
    <location>
        <begin position="146"/>
        <end position="172"/>
    </location>
</feature>
<comment type="caution">
    <text evidence="2">The sequence shown here is derived from an EMBL/GenBank/DDBJ whole genome shotgun (WGS) entry which is preliminary data.</text>
</comment>
<dbReference type="InterPro" id="IPR011009">
    <property type="entry name" value="Kinase-like_dom_sf"/>
</dbReference>
<feature type="compositionally biased region" description="Polar residues" evidence="1">
    <location>
        <begin position="160"/>
        <end position="172"/>
    </location>
</feature>
<gene>
    <name evidence="2" type="ORF">DFP72DRAFT_856677</name>
</gene>
<dbReference type="OrthoDB" id="3017382at2759"/>
<evidence type="ECO:0008006" key="4">
    <source>
        <dbReference type="Google" id="ProtNLM"/>
    </source>
</evidence>
<organism evidence="2 3">
    <name type="scientific">Ephemerocybe angulata</name>
    <dbReference type="NCBI Taxonomy" id="980116"/>
    <lineage>
        <taxon>Eukaryota</taxon>
        <taxon>Fungi</taxon>
        <taxon>Dikarya</taxon>
        <taxon>Basidiomycota</taxon>
        <taxon>Agaricomycotina</taxon>
        <taxon>Agaricomycetes</taxon>
        <taxon>Agaricomycetidae</taxon>
        <taxon>Agaricales</taxon>
        <taxon>Agaricineae</taxon>
        <taxon>Psathyrellaceae</taxon>
        <taxon>Ephemerocybe</taxon>
    </lineage>
</organism>
<sequence>MEGIHSCEPWPVASHLPHTGDKDKDLRPWGFITAPDIDQAWENAKVLWKKVESPTWLDKGAMLNTEANLCPWIAHVLNETMTVLWTTFMPGDTPALTQTPADTPNNPDTPANTPTVDMDIPFRWQAQSTMVAKTVVDLALVDNPQAPIPEEDASEGVMPKTTTTQRPTSWEPTRASVETTRYAMGSQTRKTLFVGGPEMFSLWKWAGEVYKRPADRHLALPQAAIARGRVEVTPLSPPAASDKHTMFLRLLRVLTLFNIDILRKINSDFDKAVAKEYIDAAMPDPEFLIGTPNRSPPQYHILTSIFRVLSQTRVLAFTILGHSAVLRTLHSLIIDQTHYVLHTSLPRYLSIDISSEALYLQTNSAAVFLFPRLGLCIKEYLSEEDYSVERRCLQELQGLDRIPILYGYGFAENRQAHFIITSYLGGPTNEPEPAAWQGLLDNVLTPVHLKGWHHHDIRPDNVVARPDGALCLVDFGYATDSCALEGLSIAKDRKNMLPGGRRQGVWFGVNCVKRKRGRDAPGRVGLIVLSDMPQAWNATGPQRVNKSLTYKGAQMAWEKAHLEKYRDERMDSMPEDILGVILQAALENNPTIWARLRLGGVARAWRQTVATNSVLWHSVFMGGRREEGDMVNSPESKLRRDGHGRCRWNWHGVVEELVAWRYIVILDIGQVTTDEVGILGSASIPSLVQLSLELVNGPVMSDGGRFAGAPRLTNVFVCGAAIAGFRLGLPWEQLNSLKLEGPQHSVEGQGLTAMTIPKLTSLKGLSVSGTENFVKTILSRTLGGGLTSLFLSGPVLATVDVENGWIQTMPQVRCFGLASETAIPDWVASTLLRALPEVGNLQVLGNARQDNVAVALANGVMPGLKSIRIGEGTLCGLWLTAFGIRRERGLQIEALVLVGNVQQMRDPRLWGIGWMARCIAGSGEVQLEAASDRAHGWHSKRSNAWGERWGLCR</sequence>
<dbReference type="EMBL" id="JACGCI010000108">
    <property type="protein sequence ID" value="KAF6745290.1"/>
    <property type="molecule type" value="Genomic_DNA"/>
</dbReference>
<dbReference type="Proteomes" id="UP000521943">
    <property type="component" value="Unassembled WGS sequence"/>
</dbReference>
<feature type="region of interest" description="Disordered" evidence="1">
    <location>
        <begin position="1"/>
        <end position="21"/>
    </location>
</feature>
<accession>A0A8H6HDY4</accession>
<evidence type="ECO:0000256" key="1">
    <source>
        <dbReference type="SAM" id="MobiDB-lite"/>
    </source>
</evidence>
<keyword evidence="3" id="KW-1185">Reference proteome</keyword>
<dbReference type="SUPFAM" id="SSF56112">
    <property type="entry name" value="Protein kinase-like (PK-like)"/>
    <property type="match status" value="1"/>
</dbReference>
<dbReference type="AlphaFoldDB" id="A0A8H6HDY4"/>
<proteinExistence type="predicted"/>
<evidence type="ECO:0000313" key="2">
    <source>
        <dbReference type="EMBL" id="KAF6745290.1"/>
    </source>
</evidence>
<reference evidence="2 3" key="1">
    <citation type="submission" date="2020-07" db="EMBL/GenBank/DDBJ databases">
        <title>Comparative genomics of pyrophilous fungi reveals a link between fire events and developmental genes.</title>
        <authorList>
            <consortium name="DOE Joint Genome Institute"/>
            <person name="Steindorff A.S."/>
            <person name="Carver A."/>
            <person name="Calhoun S."/>
            <person name="Stillman K."/>
            <person name="Liu H."/>
            <person name="Lipzen A."/>
            <person name="Pangilinan J."/>
            <person name="Labutti K."/>
            <person name="Bruns T.D."/>
            <person name="Grigoriev I.V."/>
        </authorList>
    </citation>
    <scope>NUCLEOTIDE SEQUENCE [LARGE SCALE GENOMIC DNA]</scope>
    <source>
        <strain evidence="2 3">CBS 144469</strain>
    </source>
</reference>
<protein>
    <recommendedName>
        <fullName evidence="4">Protein kinase domain-containing protein</fullName>
    </recommendedName>
</protein>
<name>A0A8H6HDY4_9AGAR</name>